<dbReference type="Pfam" id="PF05088">
    <property type="entry name" value="Bac_GDH_CD"/>
    <property type="match status" value="1"/>
</dbReference>
<protein>
    <submittedName>
        <fullName evidence="6">NAD-glutamate dehydrogenase</fullName>
    </submittedName>
</protein>
<dbReference type="PANTHER" id="PTHR43403:SF1">
    <property type="entry name" value="NAD-SPECIFIC GLUTAMATE DEHYDROGENASE"/>
    <property type="match status" value="1"/>
</dbReference>
<dbReference type="InterPro" id="IPR046346">
    <property type="entry name" value="Aminoacid_DH-like_N_sf"/>
</dbReference>
<dbReference type="SUPFAM" id="SSF51735">
    <property type="entry name" value="NAD(P)-binding Rossmann-fold domains"/>
    <property type="match status" value="1"/>
</dbReference>
<gene>
    <name evidence="6" type="ORF">ACFQE5_02165</name>
</gene>
<dbReference type="Pfam" id="PF21075">
    <property type="entry name" value="GDH_ACT1"/>
    <property type="match status" value="1"/>
</dbReference>
<organism evidence="6 7">
    <name type="scientific">Pseudonocardia hispaniensis</name>
    <dbReference type="NCBI Taxonomy" id="904933"/>
    <lineage>
        <taxon>Bacteria</taxon>
        <taxon>Bacillati</taxon>
        <taxon>Actinomycetota</taxon>
        <taxon>Actinomycetes</taxon>
        <taxon>Pseudonocardiales</taxon>
        <taxon>Pseudonocardiaceae</taxon>
        <taxon>Pseudonocardia</taxon>
    </lineage>
</organism>
<dbReference type="EMBL" id="JBHSQW010000005">
    <property type="protein sequence ID" value="MFC5993011.1"/>
    <property type="molecule type" value="Genomic_DNA"/>
</dbReference>
<comment type="caution">
    <text evidence="6">The sequence shown here is derived from an EMBL/GenBank/DDBJ whole genome shotgun (WGS) entry which is preliminary data.</text>
</comment>
<sequence>MSHTRHDAAPAAADPELAELCRLYARHAPVETLGTDADASVALADAARTHRGMAAHREPDTPLLDVRATATGATVVDILTEDMPHLVESVLAGVGRVDARVRRMISPSVVVRRGADGELLEVLPAADEAPPDGATEAWMRIELDPFPLDEFEDLEAELRHVLTDVHAVARDGERMVDTARAIAAELAVAPTADAPDLARLLEWLADGHFLFLGYRRYRRDRRGHRLRAVAGSGLGVLRREEPSDPPLAQDRGTDAVVFTRASTPSRVLRPAYPYFVVIRSAGSTHTAAEEHRLLGLFTAAALRENVLDIPAVAGWVRAAINRAGFPLESYSGQRMLEVIADYPREELFGATVADLHETATGVLALTQPRRLRLFLRRQPDGRFVSCLVYLPRDRYTTRARLAMQDLLLRELSGWRIDHTARISESRLALVHFVVQVDPAAPRPDQARLQGQLGVVILTWDDWVLDLVGTGEDEIVDYLSRVPEGYKDDTDPVQALADLRRIRELGTEPHFELSLGDTDVRFRMFRVGAAVSLSAILPLLQDLGLEVLDERPYEITRPDGTRCWLYDFGLRLDEPTRAAVAGRPPPEVAGGFCAAFRAAWAGRAESDRFSALVLRVGLDWREAALLRAYARYARQLGSPYGVQYMAETLLAHAPVARALIALFRARFDPAVGDRDEAVAAALVEVRSLLDAVTGLDADRILRSTLAMIAATLRTNWFRGREFFSFKLDPAAVPDMPAPRPAFEIFVYSPRVEGVHLRFGPVARGGLRWSDRLQDYRTEILGLVKAQAVKNAVIVPVGAKGGFVVRRDPDPDEVAAGYRLFISGLLDVTDNLVDGATVAPPGVVRHDGDDAYLVVAADKGTARFSDLANEVAASYGFWLGDAFASGGSVGYDHKTMGITARGAWESVRRHFRELGVDTQSQEVTVVGIGDMSGDVFGNGMLRSRHIQLVAAFDHRHVFVDPDPDPATSHTERERLFALPRSSWDDYDRSLISAGGGVWPRTAKAVPVGPQMRAALGLAEHVVALSPPELIAAILRAPADLLWNGGIGTYVKASSESHADVGDKANDAIRADARDLRVKVVAEGGNLGFTQRGRIEFARAGGKINTDAIDNSAGVDCSDHEVNIKILLDRLVAAGELDREARARLLADMTDEVAELVLGDNRDQNAALGIARANAPDMIGVHARLTAELVARRGLDRELEVLPDADGFAALAAAGRGLTSPELATLLAHTKLDLTEQVLGGDLPDAPTFAGRLPEYFPRPLRERFPRAIARHPLRREIVTTMLVNEMVDGAGISYAFRLGEELAADPADAVRVYAVTTAVYELPGLWAAARAADIPVGLADRIVLESRRLLDRASRWFLTNRPQPLAVNAEIERFGPVVGSLLPRLPDLLRGRDAEALGERVEELTRQGVPRALALRSAVLPHGYGLLDVIDVAEVAAGKGARLPIEDVAALYFALSERR</sequence>
<dbReference type="Pfam" id="PF21074">
    <property type="entry name" value="GDH_C"/>
    <property type="match status" value="1"/>
</dbReference>
<dbReference type="PANTHER" id="PTHR43403">
    <property type="entry name" value="NAD-SPECIFIC GLUTAMATE DEHYDROGENASE"/>
    <property type="match status" value="1"/>
</dbReference>
<reference evidence="7" key="1">
    <citation type="journal article" date="2019" name="Int. J. Syst. Evol. Microbiol.">
        <title>The Global Catalogue of Microorganisms (GCM) 10K type strain sequencing project: providing services to taxonomists for standard genome sequencing and annotation.</title>
        <authorList>
            <consortium name="The Broad Institute Genomics Platform"/>
            <consortium name="The Broad Institute Genome Sequencing Center for Infectious Disease"/>
            <person name="Wu L."/>
            <person name="Ma J."/>
        </authorList>
    </citation>
    <scope>NUCLEOTIDE SEQUENCE [LARGE SCALE GENOMIC DNA]</scope>
    <source>
        <strain evidence="7">CCM 8391</strain>
    </source>
</reference>
<evidence type="ECO:0000259" key="4">
    <source>
        <dbReference type="Pfam" id="PF21076"/>
    </source>
</evidence>
<dbReference type="InterPro" id="IPR049064">
    <property type="entry name" value="NAD_Glu_DH_ACT3"/>
</dbReference>
<dbReference type="Pfam" id="PF21073">
    <property type="entry name" value="GDH_HM1"/>
    <property type="match status" value="1"/>
</dbReference>
<keyword evidence="7" id="KW-1185">Reference proteome</keyword>
<proteinExistence type="predicted"/>
<evidence type="ECO:0000259" key="1">
    <source>
        <dbReference type="Pfam" id="PF05088"/>
    </source>
</evidence>
<dbReference type="RefSeq" id="WP_379582154.1">
    <property type="nucleotide sequence ID" value="NZ_JBHSQW010000005.1"/>
</dbReference>
<dbReference type="InterPro" id="IPR049056">
    <property type="entry name" value="NAD_Glu_DH_HM3"/>
</dbReference>
<name>A0ABW1IX23_9PSEU</name>
<feature type="domain" description="NAD-glutamate dehydrogenase catalytic" evidence="1">
    <location>
        <begin position="684"/>
        <end position="1167"/>
    </location>
</feature>
<evidence type="ECO:0000313" key="6">
    <source>
        <dbReference type="EMBL" id="MFC5993011.1"/>
    </source>
</evidence>
<dbReference type="InterPro" id="IPR048381">
    <property type="entry name" value="GDH_C"/>
</dbReference>
<dbReference type="Gene3D" id="3.40.50.720">
    <property type="entry name" value="NAD(P)-binding Rossmann-like Domain"/>
    <property type="match status" value="1"/>
</dbReference>
<feature type="domain" description="NAD-glutamate dehydrogenase ACT2" evidence="4">
    <location>
        <begin position="372"/>
        <end position="460"/>
    </location>
</feature>
<evidence type="ECO:0000259" key="5">
    <source>
        <dbReference type="Pfam" id="PF21077"/>
    </source>
</evidence>
<dbReference type="Pfam" id="PF21076">
    <property type="entry name" value="GDH_ACT2"/>
    <property type="match status" value="1"/>
</dbReference>
<feature type="domain" description="NAD-specific glutamate dehydrogenase C-terminal" evidence="2">
    <location>
        <begin position="1212"/>
        <end position="1456"/>
    </location>
</feature>
<evidence type="ECO:0000259" key="2">
    <source>
        <dbReference type="Pfam" id="PF21074"/>
    </source>
</evidence>
<dbReference type="InterPro" id="IPR036291">
    <property type="entry name" value="NAD(P)-bd_dom_sf"/>
</dbReference>
<evidence type="ECO:0000259" key="3">
    <source>
        <dbReference type="Pfam" id="PF21075"/>
    </source>
</evidence>
<dbReference type="Pfam" id="PF21077">
    <property type="entry name" value="GDH_ACT3"/>
    <property type="match status" value="1"/>
</dbReference>
<dbReference type="InterPro" id="IPR024727">
    <property type="entry name" value="NAD_Glu_DH_N_ACT1"/>
</dbReference>
<feature type="domain" description="NAD-glutamate dehydrogenase ACT3" evidence="5">
    <location>
        <begin position="515"/>
        <end position="577"/>
    </location>
</feature>
<dbReference type="InterPro" id="IPR049062">
    <property type="entry name" value="NAD_Glu_DH_ACT2"/>
</dbReference>
<dbReference type="Proteomes" id="UP001596302">
    <property type="component" value="Unassembled WGS sequence"/>
</dbReference>
<accession>A0ABW1IX23</accession>
<feature type="domain" description="NAD-glutamate dehydrogenase N-terminal ACT1" evidence="3">
    <location>
        <begin position="22"/>
        <end position="158"/>
    </location>
</feature>
<dbReference type="InterPro" id="IPR007780">
    <property type="entry name" value="NAD_Glu_DH_bac"/>
</dbReference>
<dbReference type="InterPro" id="IPR049059">
    <property type="entry name" value="NAD_Glu_DH_HM1"/>
</dbReference>
<dbReference type="SUPFAM" id="SSF53223">
    <property type="entry name" value="Aminoacid dehydrogenase-like, N-terminal domain"/>
    <property type="match status" value="1"/>
</dbReference>
<evidence type="ECO:0000313" key="7">
    <source>
        <dbReference type="Proteomes" id="UP001596302"/>
    </source>
</evidence>
<dbReference type="Pfam" id="PF21078">
    <property type="entry name" value="GDH_HM3"/>
    <property type="match status" value="1"/>
</dbReference>
<dbReference type="InterPro" id="IPR028971">
    <property type="entry name" value="NAD-GDH_cat"/>
</dbReference>